<protein>
    <submittedName>
        <fullName evidence="1">Stage III sporulation protein AB</fullName>
    </submittedName>
</protein>
<name>A0A072NJG0_SCHAZ</name>
<dbReference type="EMBL" id="JJRY01000015">
    <property type="protein sequence ID" value="KEF37417.1"/>
    <property type="molecule type" value="Genomic_DNA"/>
</dbReference>
<comment type="caution">
    <text evidence="1">The sequence shown here is derived from an EMBL/GenBank/DDBJ whole genome shotgun (WGS) entry which is preliminary data.</text>
</comment>
<dbReference type="PIRSF" id="PIRSF021435">
    <property type="entry name" value="SpoIIIAB"/>
    <property type="match status" value="1"/>
</dbReference>
<dbReference type="PATRIC" id="fig|1348973.3.peg.3330"/>
<dbReference type="RefSeq" id="WP_035196994.1">
    <property type="nucleotide sequence ID" value="NZ_JJRY01000015.1"/>
</dbReference>
<gene>
    <name evidence="1" type="ORF">M670_03455</name>
</gene>
<organism evidence="1 2">
    <name type="scientific">Schinkia azotoformans MEV2011</name>
    <dbReference type="NCBI Taxonomy" id="1348973"/>
    <lineage>
        <taxon>Bacteria</taxon>
        <taxon>Bacillati</taxon>
        <taxon>Bacillota</taxon>
        <taxon>Bacilli</taxon>
        <taxon>Bacillales</taxon>
        <taxon>Bacillaceae</taxon>
        <taxon>Calidifontibacillus/Schinkia group</taxon>
        <taxon>Schinkia</taxon>
    </lineage>
</organism>
<dbReference type="Proteomes" id="UP000027936">
    <property type="component" value="Unassembled WGS sequence"/>
</dbReference>
<sequence>MKLIGAILIIVATTWFGFEAAKKLSERPRQLRQLKVALQSLEAEIMYGHSSLSEACNHISKQFEKPLSVFFSRFARRLSEGETFVSSAWKESLDSIWNKTAFGQGEYEVLRQFGETLGQHDREHQQKHIRLTLIHLEREENDAIEKQGRYEKMVKNLGFLTGLLIVILLM</sequence>
<dbReference type="OrthoDB" id="1957909at2"/>
<dbReference type="InterPro" id="IPR014198">
    <property type="entry name" value="Spore_III_AB"/>
</dbReference>
<dbReference type="Pfam" id="PF09548">
    <property type="entry name" value="Spore_III_AB"/>
    <property type="match status" value="1"/>
</dbReference>
<dbReference type="AlphaFoldDB" id="A0A072NJG0"/>
<dbReference type="NCBIfam" id="TIGR02833">
    <property type="entry name" value="spore_III_AB"/>
    <property type="match status" value="1"/>
</dbReference>
<evidence type="ECO:0000313" key="2">
    <source>
        <dbReference type="Proteomes" id="UP000027936"/>
    </source>
</evidence>
<reference evidence="1 2" key="1">
    <citation type="submission" date="2014-04" db="EMBL/GenBank/DDBJ databases">
        <title>Draft genome sequence of Bacillus azotoformans MEV2011, a (co-) denitrifying strain unable to grow in the presence of oxygen.</title>
        <authorList>
            <person name="Nielsen M."/>
            <person name="Schreiber L."/>
            <person name="Finster K."/>
            <person name="Schramm A."/>
        </authorList>
    </citation>
    <scope>NUCLEOTIDE SEQUENCE [LARGE SCALE GENOMIC DNA]</scope>
    <source>
        <strain evidence="1 2">MEV2011</strain>
    </source>
</reference>
<proteinExistence type="predicted"/>
<accession>A0A072NJG0</accession>
<evidence type="ECO:0000313" key="1">
    <source>
        <dbReference type="EMBL" id="KEF37417.1"/>
    </source>
</evidence>